<dbReference type="Proteomes" id="UP000593601">
    <property type="component" value="Chromosome"/>
</dbReference>
<dbReference type="KEGG" id="bliq:INP51_02545"/>
<evidence type="ECO:0000259" key="1">
    <source>
        <dbReference type="Pfam" id="PF03358"/>
    </source>
</evidence>
<gene>
    <name evidence="2" type="ORF">INP51_02545</name>
</gene>
<dbReference type="SUPFAM" id="SSF52218">
    <property type="entry name" value="Flavoproteins"/>
    <property type="match status" value="1"/>
</dbReference>
<dbReference type="PANTHER" id="PTHR43741:SF4">
    <property type="entry name" value="FMN-DEPENDENT NADH:QUINONE OXIDOREDUCTASE"/>
    <property type="match status" value="1"/>
</dbReference>
<dbReference type="RefSeq" id="WP_193736190.1">
    <property type="nucleotide sequence ID" value="NZ_CP063304.1"/>
</dbReference>
<dbReference type="EMBL" id="CP063304">
    <property type="protein sequence ID" value="QOV19870.1"/>
    <property type="molecule type" value="Genomic_DNA"/>
</dbReference>
<proteinExistence type="predicted"/>
<accession>A0A7M2RKK7</accession>
<protein>
    <submittedName>
        <fullName evidence="2">NAD(P)H-dependent oxidoreductase</fullName>
    </submittedName>
</protein>
<dbReference type="GO" id="GO:0016491">
    <property type="term" value="F:oxidoreductase activity"/>
    <property type="evidence" value="ECO:0007669"/>
    <property type="project" value="InterPro"/>
</dbReference>
<dbReference type="InterPro" id="IPR050104">
    <property type="entry name" value="FMN-dep_NADH:Q_OxRdtase_AzoR1"/>
</dbReference>
<dbReference type="Pfam" id="PF03358">
    <property type="entry name" value="FMN_red"/>
    <property type="match status" value="1"/>
</dbReference>
<dbReference type="AlphaFoldDB" id="A0A7M2RKK7"/>
<evidence type="ECO:0000313" key="2">
    <source>
        <dbReference type="EMBL" id="QOV19870.1"/>
    </source>
</evidence>
<keyword evidence="3" id="KW-1185">Reference proteome</keyword>
<dbReference type="PANTHER" id="PTHR43741">
    <property type="entry name" value="FMN-DEPENDENT NADH-AZOREDUCTASE 1"/>
    <property type="match status" value="1"/>
</dbReference>
<name>A0A7M2RKK7_9FIRM</name>
<feature type="domain" description="NADPH-dependent FMN reductase-like" evidence="1">
    <location>
        <begin position="1"/>
        <end position="143"/>
    </location>
</feature>
<organism evidence="2 3">
    <name type="scientific">Blautia liquoris</name>
    <dbReference type="NCBI Taxonomy" id="2779518"/>
    <lineage>
        <taxon>Bacteria</taxon>
        <taxon>Bacillati</taxon>
        <taxon>Bacillota</taxon>
        <taxon>Clostridia</taxon>
        <taxon>Lachnospirales</taxon>
        <taxon>Lachnospiraceae</taxon>
        <taxon>Blautia</taxon>
    </lineage>
</organism>
<dbReference type="InterPro" id="IPR029039">
    <property type="entry name" value="Flavoprotein-like_sf"/>
</dbReference>
<reference evidence="2 3" key="1">
    <citation type="submission" date="2020-10" db="EMBL/GenBank/DDBJ databases">
        <title>Blautia liquoris sp.nov., isolated from the mud in a fermentation cellar used for the production of Chinese strong-flavoured liquor.</title>
        <authorList>
            <person name="Lu L."/>
        </authorList>
    </citation>
    <scope>NUCLEOTIDE SEQUENCE [LARGE SCALE GENOMIC DNA]</scope>
    <source>
        <strain evidence="2 3">LZLJ-3</strain>
    </source>
</reference>
<evidence type="ECO:0000313" key="3">
    <source>
        <dbReference type="Proteomes" id="UP000593601"/>
    </source>
</evidence>
<dbReference type="InterPro" id="IPR005025">
    <property type="entry name" value="FMN_Rdtase-like_dom"/>
</dbReference>
<dbReference type="Gene3D" id="3.40.50.360">
    <property type="match status" value="1"/>
</dbReference>
<sequence length="239" mass="26968">MKITMIHGQSHKGSTYHIARMLAEKLDGEILEFFLPRDFDGICVGCTNCFMKSETLCPHYEQLKPITEGIDQADVIILASPVYVFHATGAMKALLDHYGYRFMVHRPEESMFEKQAVCISTAAGAGMKTTNKDMADSTFFWGAAKTYKYGVAVAADSWDTVKPELKKRIDKKTTAIADKIMKHADCIKPGIKTRAFFHVMRVMQKNGWNETDAAYWNKKGWTAKKRPWKNQPGTMEAPG</sequence>